<dbReference type="Proteomes" id="UP000228495">
    <property type="component" value="Unassembled WGS sequence"/>
</dbReference>
<feature type="transmembrane region" description="Helical" evidence="1">
    <location>
        <begin position="65"/>
        <end position="82"/>
    </location>
</feature>
<reference evidence="2 3" key="1">
    <citation type="submission" date="2017-09" db="EMBL/GenBank/DDBJ databases">
        <title>Depth-based differentiation of microbial function through sediment-hosted aquifers and enrichment of novel symbionts in the deep terrestrial subsurface.</title>
        <authorList>
            <person name="Probst A.J."/>
            <person name="Ladd B."/>
            <person name="Jarett J.K."/>
            <person name="Geller-Mcgrath D.E."/>
            <person name="Sieber C.M."/>
            <person name="Emerson J.B."/>
            <person name="Anantharaman K."/>
            <person name="Thomas B.C."/>
            <person name="Malmstrom R."/>
            <person name="Stieglmeier M."/>
            <person name="Klingl A."/>
            <person name="Woyke T."/>
            <person name="Ryan C.M."/>
            <person name="Banfield J.F."/>
        </authorList>
    </citation>
    <scope>NUCLEOTIDE SEQUENCE [LARGE SCALE GENOMIC DNA]</scope>
    <source>
        <strain evidence="2">CG22_combo_CG10-13_8_21_14_all_39_12</strain>
    </source>
</reference>
<protein>
    <submittedName>
        <fullName evidence="2">Uncharacterized protein</fullName>
    </submittedName>
</protein>
<evidence type="ECO:0000313" key="3">
    <source>
        <dbReference type="Proteomes" id="UP000228495"/>
    </source>
</evidence>
<feature type="transmembrane region" description="Helical" evidence="1">
    <location>
        <begin position="12"/>
        <end position="29"/>
    </location>
</feature>
<feature type="transmembrane region" description="Helical" evidence="1">
    <location>
        <begin position="35"/>
        <end position="53"/>
    </location>
</feature>
<name>A0A2H0BEI8_UNCKA</name>
<dbReference type="AlphaFoldDB" id="A0A2H0BEI8"/>
<dbReference type="EMBL" id="PCSU01000089">
    <property type="protein sequence ID" value="PIP56085.1"/>
    <property type="molecule type" value="Genomic_DNA"/>
</dbReference>
<gene>
    <name evidence="2" type="ORF">COX05_04905</name>
</gene>
<feature type="transmembrane region" description="Helical" evidence="1">
    <location>
        <begin position="128"/>
        <end position="145"/>
    </location>
</feature>
<proteinExistence type="predicted"/>
<feature type="transmembrane region" description="Helical" evidence="1">
    <location>
        <begin position="94"/>
        <end position="116"/>
    </location>
</feature>
<evidence type="ECO:0000256" key="1">
    <source>
        <dbReference type="SAM" id="Phobius"/>
    </source>
</evidence>
<accession>A0A2H0BEI8</accession>
<sequence>MKGETTNDGEVKIFSMGFTFGVILGNVMLSPFQDFPVAILIFFFIIGVLQAIGGMRTGFGSIGEIVANLFLGVLFTGFALGYKISILKELTQTTYGQSVLVVLAVSWLVVIASIVYDLCTVQDNNVRVSMILRAAVSIAFLIMLFI</sequence>
<keyword evidence="1" id="KW-1133">Transmembrane helix</keyword>
<evidence type="ECO:0000313" key="2">
    <source>
        <dbReference type="EMBL" id="PIP56085.1"/>
    </source>
</evidence>
<keyword evidence="1" id="KW-0472">Membrane</keyword>
<keyword evidence="1" id="KW-0812">Transmembrane</keyword>
<comment type="caution">
    <text evidence="2">The sequence shown here is derived from an EMBL/GenBank/DDBJ whole genome shotgun (WGS) entry which is preliminary data.</text>
</comment>
<organism evidence="2 3">
    <name type="scientific">candidate division WWE3 bacterium CG22_combo_CG10-13_8_21_14_all_39_12</name>
    <dbReference type="NCBI Taxonomy" id="1975094"/>
    <lineage>
        <taxon>Bacteria</taxon>
        <taxon>Katanobacteria</taxon>
    </lineage>
</organism>